<accession>A0A0E9R2Z9</accession>
<protein>
    <submittedName>
        <fullName evidence="1">Uncharacterized protein</fullName>
    </submittedName>
</protein>
<dbReference type="EMBL" id="GBXM01085752">
    <property type="protein sequence ID" value="JAH22825.1"/>
    <property type="molecule type" value="Transcribed_RNA"/>
</dbReference>
<name>A0A0E9R2Z9_ANGAN</name>
<evidence type="ECO:0000313" key="1">
    <source>
        <dbReference type="EMBL" id="JAH22825.1"/>
    </source>
</evidence>
<dbReference type="AlphaFoldDB" id="A0A0E9R2Z9"/>
<organism evidence="1">
    <name type="scientific">Anguilla anguilla</name>
    <name type="common">European freshwater eel</name>
    <name type="synonym">Muraena anguilla</name>
    <dbReference type="NCBI Taxonomy" id="7936"/>
    <lineage>
        <taxon>Eukaryota</taxon>
        <taxon>Metazoa</taxon>
        <taxon>Chordata</taxon>
        <taxon>Craniata</taxon>
        <taxon>Vertebrata</taxon>
        <taxon>Euteleostomi</taxon>
        <taxon>Actinopterygii</taxon>
        <taxon>Neopterygii</taxon>
        <taxon>Teleostei</taxon>
        <taxon>Anguilliformes</taxon>
        <taxon>Anguillidae</taxon>
        <taxon>Anguilla</taxon>
    </lineage>
</organism>
<sequence>MCGSFQGVHHSHTTSSLSVKPAKLKNLHELYIPCKSLCVLRLNLTLWWCQIILVLDCPLQETNNIILI</sequence>
<proteinExistence type="predicted"/>
<reference evidence="1" key="1">
    <citation type="submission" date="2014-11" db="EMBL/GenBank/DDBJ databases">
        <authorList>
            <person name="Amaro Gonzalez C."/>
        </authorList>
    </citation>
    <scope>NUCLEOTIDE SEQUENCE</scope>
</reference>
<reference evidence="1" key="2">
    <citation type="journal article" date="2015" name="Fish Shellfish Immunol.">
        <title>Early steps in the European eel (Anguilla anguilla)-Vibrio vulnificus interaction in the gills: Role of the RtxA13 toxin.</title>
        <authorList>
            <person name="Callol A."/>
            <person name="Pajuelo D."/>
            <person name="Ebbesson L."/>
            <person name="Teles M."/>
            <person name="MacKenzie S."/>
            <person name="Amaro C."/>
        </authorList>
    </citation>
    <scope>NUCLEOTIDE SEQUENCE</scope>
</reference>